<dbReference type="RefSeq" id="WP_168972106.1">
    <property type="nucleotide sequence ID" value="NZ_JABAGG010000006.1"/>
</dbReference>
<dbReference type="Proteomes" id="UP000246114">
    <property type="component" value="Unassembled WGS sequence"/>
</dbReference>
<dbReference type="AlphaFoldDB" id="A0A316LZR9"/>
<gene>
    <name evidence="1" type="ORF">DBY38_12665</name>
</gene>
<dbReference type="EMBL" id="QAMZ01000053">
    <property type="protein sequence ID" value="PWL51792.1"/>
    <property type="molecule type" value="Genomic_DNA"/>
</dbReference>
<evidence type="ECO:0000313" key="1">
    <source>
        <dbReference type="EMBL" id="PWL51792.1"/>
    </source>
</evidence>
<organism evidence="1 2">
    <name type="scientific">Clostridium cadaveris</name>
    <dbReference type="NCBI Taxonomy" id="1529"/>
    <lineage>
        <taxon>Bacteria</taxon>
        <taxon>Bacillati</taxon>
        <taxon>Bacillota</taxon>
        <taxon>Clostridia</taxon>
        <taxon>Eubacteriales</taxon>
        <taxon>Clostridiaceae</taxon>
        <taxon>Clostridium</taxon>
    </lineage>
</organism>
<evidence type="ECO:0000313" key="2">
    <source>
        <dbReference type="Proteomes" id="UP000246114"/>
    </source>
</evidence>
<sequence length="78" mass="9434">MNIKRIPNIIECYQYLITFSYETVKTNRYREQQRTIRHVNRDAAIEAFKNWSKNQRTMSKVEILGIVEIENSKRNLEV</sequence>
<name>A0A316LZR9_9CLOT</name>
<proteinExistence type="predicted"/>
<comment type="caution">
    <text evidence="1">The sequence shown here is derived from an EMBL/GenBank/DDBJ whole genome shotgun (WGS) entry which is preliminary data.</text>
</comment>
<protein>
    <submittedName>
        <fullName evidence="1">Uncharacterized protein</fullName>
    </submittedName>
</protein>
<accession>A0A316LZR9</accession>
<reference evidence="1 2" key="1">
    <citation type="submission" date="2018-03" db="EMBL/GenBank/DDBJ databases">
        <title>The uncultured portion of the human microbiome is neutrally assembled.</title>
        <authorList>
            <person name="Jeraldo P."/>
            <person name="Boardman L."/>
            <person name="White B.A."/>
            <person name="Nelson H."/>
            <person name="Goldenfeld N."/>
            <person name="Chia N."/>
        </authorList>
    </citation>
    <scope>NUCLEOTIDE SEQUENCE [LARGE SCALE GENOMIC DNA]</scope>
    <source>
        <strain evidence="1">CIM:MAG 903</strain>
    </source>
</reference>